<keyword evidence="2" id="KW-0812">Transmembrane</keyword>
<organism evidence="3 4">
    <name type="scientific">Atopobium minutum</name>
    <dbReference type="NCBI Taxonomy" id="1381"/>
    <lineage>
        <taxon>Bacteria</taxon>
        <taxon>Bacillati</taxon>
        <taxon>Actinomycetota</taxon>
        <taxon>Coriobacteriia</taxon>
        <taxon>Coriobacteriales</taxon>
        <taxon>Atopobiaceae</taxon>
        <taxon>Atopobium</taxon>
    </lineage>
</organism>
<gene>
    <name evidence="3" type="ORF">SAMN04489746_0751</name>
</gene>
<reference evidence="3 4" key="1">
    <citation type="submission" date="2016-10" db="EMBL/GenBank/DDBJ databases">
        <authorList>
            <person name="Varghese N."/>
            <person name="Submissions S."/>
        </authorList>
    </citation>
    <scope>NUCLEOTIDE SEQUENCE [LARGE SCALE GENOMIC DNA]</scope>
    <source>
        <strain evidence="3 4">DSM 20586</strain>
    </source>
</reference>
<feature type="region of interest" description="Disordered" evidence="1">
    <location>
        <begin position="189"/>
        <end position="224"/>
    </location>
</feature>
<accession>A0AB38A686</accession>
<feature type="transmembrane region" description="Helical" evidence="2">
    <location>
        <begin position="121"/>
        <end position="142"/>
    </location>
</feature>
<dbReference type="RefSeq" id="WP_002563149.1">
    <property type="nucleotide sequence ID" value="NZ_CALJSN010000004.1"/>
</dbReference>
<evidence type="ECO:0000313" key="3">
    <source>
        <dbReference type="EMBL" id="SEB62249.1"/>
    </source>
</evidence>
<comment type="caution">
    <text evidence="3">The sequence shown here is derived from an EMBL/GenBank/DDBJ whole genome shotgun (WGS) entry which is preliminary data.</text>
</comment>
<sequence length="224" mass="24542">MKKIRNQTIRMVCFVIIGIVTSLMVVAHSFLDTSIFRGDAAQALFISGIVLPFILMYYTIRLCDDTSQVVLPIASVSLILFTIGVFLFTESLCELLKLPVYHAEYAEYTLNSKNVVRSPHLLYVGCTILFCIVECIITTIVVRLGKRGNWGASAANGVGVTGPSQSMQSMHQPAQQMQMPMSPMPQALVAPTAQQPQHGDGSFQRAAQSGDKNSDYDLDSFLGN</sequence>
<feature type="transmembrane region" description="Helical" evidence="2">
    <location>
        <begin position="69"/>
        <end position="89"/>
    </location>
</feature>
<protein>
    <submittedName>
        <fullName evidence="3">Uncharacterized protein</fullName>
    </submittedName>
</protein>
<dbReference type="EMBL" id="FNSH01000001">
    <property type="protein sequence ID" value="SEB62249.1"/>
    <property type="molecule type" value="Genomic_DNA"/>
</dbReference>
<dbReference type="Proteomes" id="UP000183687">
    <property type="component" value="Unassembled WGS sequence"/>
</dbReference>
<name>A0AB38A686_9ACTN</name>
<keyword evidence="2" id="KW-1133">Transmembrane helix</keyword>
<feature type="transmembrane region" description="Helical" evidence="2">
    <location>
        <begin position="43"/>
        <end position="60"/>
    </location>
</feature>
<feature type="transmembrane region" description="Helical" evidence="2">
    <location>
        <begin position="12"/>
        <end position="31"/>
    </location>
</feature>
<evidence type="ECO:0000256" key="2">
    <source>
        <dbReference type="SAM" id="Phobius"/>
    </source>
</evidence>
<keyword evidence="2" id="KW-0472">Membrane</keyword>
<evidence type="ECO:0000256" key="1">
    <source>
        <dbReference type="SAM" id="MobiDB-lite"/>
    </source>
</evidence>
<proteinExistence type="predicted"/>
<evidence type="ECO:0000313" key="4">
    <source>
        <dbReference type="Proteomes" id="UP000183687"/>
    </source>
</evidence>
<dbReference type="AlphaFoldDB" id="A0AB38A686"/>